<dbReference type="InterPro" id="IPR008979">
    <property type="entry name" value="Galactose-bd-like_sf"/>
</dbReference>
<gene>
    <name evidence="3" type="ORF">ACFQ2I_12375</name>
</gene>
<evidence type="ECO:0000256" key="1">
    <source>
        <dbReference type="ARBA" id="ARBA00022801"/>
    </source>
</evidence>
<dbReference type="Gene3D" id="2.60.120.260">
    <property type="entry name" value="Galactose-binding domain-like"/>
    <property type="match status" value="1"/>
</dbReference>
<dbReference type="SUPFAM" id="SSF52266">
    <property type="entry name" value="SGNH hydrolase"/>
    <property type="match status" value="1"/>
</dbReference>
<proteinExistence type="predicted"/>
<dbReference type="PANTHER" id="PTHR31988">
    <property type="entry name" value="ESTERASE, PUTATIVE (DUF303)-RELATED"/>
    <property type="match status" value="1"/>
</dbReference>
<reference evidence="4" key="1">
    <citation type="journal article" date="2019" name="Int. J. Syst. Evol. Microbiol.">
        <title>The Global Catalogue of Microorganisms (GCM) 10K type strain sequencing project: providing services to taxonomists for standard genome sequencing and annotation.</title>
        <authorList>
            <consortium name="The Broad Institute Genomics Platform"/>
            <consortium name="The Broad Institute Genome Sequencing Center for Infectious Disease"/>
            <person name="Wu L."/>
            <person name="Ma J."/>
        </authorList>
    </citation>
    <scope>NUCLEOTIDE SEQUENCE [LARGE SCALE GENOMIC DNA]</scope>
    <source>
        <strain evidence="4">CCUG 59129</strain>
    </source>
</reference>
<dbReference type="RefSeq" id="WP_377564561.1">
    <property type="nucleotide sequence ID" value="NZ_JBHTJZ010000014.1"/>
</dbReference>
<dbReference type="SUPFAM" id="SSF49785">
    <property type="entry name" value="Galactose-binding domain-like"/>
    <property type="match status" value="1"/>
</dbReference>
<evidence type="ECO:0000313" key="4">
    <source>
        <dbReference type="Proteomes" id="UP001596989"/>
    </source>
</evidence>
<evidence type="ECO:0000259" key="2">
    <source>
        <dbReference type="PROSITE" id="PS50022"/>
    </source>
</evidence>
<feature type="domain" description="F5/8 type C" evidence="2">
    <location>
        <begin position="1"/>
        <end position="143"/>
    </location>
</feature>
<dbReference type="PANTHER" id="PTHR31988:SF19">
    <property type="entry name" value="9-O-ACETYL-N-ACETYLNEURAMINIC ACID DEACETYLASE-RELATED"/>
    <property type="match status" value="1"/>
</dbReference>
<organism evidence="3 4">
    <name type="scientific">Paenibacillus chungangensis</name>
    <dbReference type="NCBI Taxonomy" id="696535"/>
    <lineage>
        <taxon>Bacteria</taxon>
        <taxon>Bacillati</taxon>
        <taxon>Bacillota</taxon>
        <taxon>Bacilli</taxon>
        <taxon>Bacillales</taxon>
        <taxon>Paenibacillaceae</taxon>
        <taxon>Paenibacillus</taxon>
    </lineage>
</organism>
<dbReference type="Gene3D" id="3.40.50.1110">
    <property type="entry name" value="SGNH hydrolase"/>
    <property type="match status" value="1"/>
</dbReference>
<dbReference type="Proteomes" id="UP001596989">
    <property type="component" value="Unassembled WGS sequence"/>
</dbReference>
<keyword evidence="1" id="KW-0378">Hydrolase</keyword>
<dbReference type="Pfam" id="PF03629">
    <property type="entry name" value="SASA"/>
    <property type="match status" value="1"/>
</dbReference>
<evidence type="ECO:0000313" key="3">
    <source>
        <dbReference type="EMBL" id="MFD0960187.1"/>
    </source>
</evidence>
<dbReference type="Pfam" id="PF00754">
    <property type="entry name" value="F5_F8_type_C"/>
    <property type="match status" value="1"/>
</dbReference>
<name>A0ABW3HS00_9BACL</name>
<protein>
    <submittedName>
        <fullName evidence="3">Sialate O-acetylesterase</fullName>
    </submittedName>
</protein>
<sequence length="417" mass="45788">MTLSDALNNLALGKTVTIQRGGTLFGYIAQHITDGHSSTMWRSYAADMPATLTAETTLDLGETMLFNQIVLTEYKQYAVRLIVSISDDGDVWIPVYDRVPAFTERSNRKTMIEVDHLAARYIRVTAPDAIYGFGICELEVYHQTGFSSMIVCTDLHGGEAREVRYPRDQFHLYLLIGQSNMASRAPLEDRGIPAPDRVYLFNGLNQWEDAAAGLVANYPDKTELQGLNRYSSVELKNKSNGLSLGTVAARELTDALPHIAVGLISNARGGTSLAQWQKGCGTWLYEEAVRRTKEAMKSGTLKGILWHQGESDVGHADSYLSDLNAIVVNLRADLDIPDVPFIAGQIMPGKSDTFNAMLESIGQTIAHADWVSSCGTASIGDGSHFDAASQRLLGRRYAGKLWPMVYADMAVTELPEE</sequence>
<keyword evidence="4" id="KW-1185">Reference proteome</keyword>
<comment type="caution">
    <text evidence="3">The sequence shown here is derived from an EMBL/GenBank/DDBJ whole genome shotgun (WGS) entry which is preliminary data.</text>
</comment>
<dbReference type="InterPro" id="IPR005181">
    <property type="entry name" value="SASA"/>
</dbReference>
<accession>A0ABW3HS00</accession>
<dbReference type="InterPro" id="IPR036514">
    <property type="entry name" value="SGNH_hydro_sf"/>
</dbReference>
<dbReference type="InterPro" id="IPR052940">
    <property type="entry name" value="Carb_Esterase_6"/>
</dbReference>
<dbReference type="EMBL" id="JBHTJZ010000014">
    <property type="protein sequence ID" value="MFD0960187.1"/>
    <property type="molecule type" value="Genomic_DNA"/>
</dbReference>
<dbReference type="PROSITE" id="PS50022">
    <property type="entry name" value="FA58C_3"/>
    <property type="match status" value="1"/>
</dbReference>
<dbReference type="InterPro" id="IPR000421">
    <property type="entry name" value="FA58C"/>
</dbReference>